<dbReference type="PROSITE" id="PS00221">
    <property type="entry name" value="MIP"/>
    <property type="match status" value="1"/>
</dbReference>
<name>A0A4U1JGR3_9BACT</name>
<evidence type="ECO:0000313" key="8">
    <source>
        <dbReference type="EMBL" id="TKD10333.1"/>
    </source>
</evidence>
<gene>
    <name evidence="8" type="ORF">E8A74_07730</name>
</gene>
<sequence length="237" mass="24273">MRVDLPRRAAAEGLGTALLLATVVGSGIMGERLAGGNVAMALLANTIATGAGLVALILTFGPTSGAHFNPAVTLADATQGGLPWREVPAYILAQVGGAFVGVIVAHVMFGEAVLSASEHARGGLAQLVSEFVATFGLMAVIWGCARRRTAAVPFAVGAYITAAYWFTSSTSFANPAVTMARAASNTFAGIRPVDVPGFVIAQLLGAAAATVAFRWLVPALPAVADRVIDRREEDVTP</sequence>
<feature type="transmembrane region" description="Helical" evidence="7">
    <location>
        <begin position="124"/>
        <end position="143"/>
    </location>
</feature>
<dbReference type="InterPro" id="IPR022357">
    <property type="entry name" value="MIP_CS"/>
</dbReference>
<dbReference type="InterPro" id="IPR023271">
    <property type="entry name" value="Aquaporin-like"/>
</dbReference>
<dbReference type="PANTHER" id="PTHR45724:SF13">
    <property type="entry name" value="AQUAPORIN NIP1-1-RELATED"/>
    <property type="match status" value="1"/>
</dbReference>
<feature type="transmembrane region" description="Helical" evidence="7">
    <location>
        <begin position="195"/>
        <end position="217"/>
    </location>
</feature>
<protein>
    <submittedName>
        <fullName evidence="8">Aquaporin family protein</fullName>
    </submittedName>
</protein>
<evidence type="ECO:0000256" key="6">
    <source>
        <dbReference type="RuleBase" id="RU000477"/>
    </source>
</evidence>
<dbReference type="PRINTS" id="PR00783">
    <property type="entry name" value="MINTRINSICP"/>
</dbReference>
<organism evidence="8 9">
    <name type="scientific">Polyangium fumosum</name>
    <dbReference type="NCBI Taxonomy" id="889272"/>
    <lineage>
        <taxon>Bacteria</taxon>
        <taxon>Pseudomonadati</taxon>
        <taxon>Myxococcota</taxon>
        <taxon>Polyangia</taxon>
        <taxon>Polyangiales</taxon>
        <taxon>Polyangiaceae</taxon>
        <taxon>Polyangium</taxon>
    </lineage>
</organism>
<keyword evidence="4 7" id="KW-1133">Transmembrane helix</keyword>
<dbReference type="InterPro" id="IPR034294">
    <property type="entry name" value="Aquaporin_transptr"/>
</dbReference>
<dbReference type="PANTHER" id="PTHR45724">
    <property type="entry name" value="AQUAPORIN NIP2-1"/>
    <property type="match status" value="1"/>
</dbReference>
<dbReference type="EMBL" id="SSMQ01000006">
    <property type="protein sequence ID" value="TKD10333.1"/>
    <property type="molecule type" value="Genomic_DNA"/>
</dbReference>
<dbReference type="AlphaFoldDB" id="A0A4U1JGR3"/>
<evidence type="ECO:0000256" key="1">
    <source>
        <dbReference type="ARBA" id="ARBA00004141"/>
    </source>
</evidence>
<dbReference type="Gene3D" id="1.20.1080.10">
    <property type="entry name" value="Glycerol uptake facilitator protein"/>
    <property type="match status" value="1"/>
</dbReference>
<comment type="caution">
    <text evidence="8">The sequence shown here is derived from an EMBL/GenBank/DDBJ whole genome shotgun (WGS) entry which is preliminary data.</text>
</comment>
<evidence type="ECO:0000313" key="9">
    <source>
        <dbReference type="Proteomes" id="UP000309215"/>
    </source>
</evidence>
<dbReference type="OrthoDB" id="9807293at2"/>
<evidence type="ECO:0000256" key="4">
    <source>
        <dbReference type="ARBA" id="ARBA00022989"/>
    </source>
</evidence>
<dbReference type="SUPFAM" id="SSF81338">
    <property type="entry name" value="Aquaporin-like"/>
    <property type="match status" value="1"/>
</dbReference>
<comment type="subcellular location">
    <subcellularLocation>
        <location evidence="1">Membrane</location>
        <topology evidence="1">Multi-pass membrane protein</topology>
    </subcellularLocation>
</comment>
<dbReference type="Proteomes" id="UP000309215">
    <property type="component" value="Unassembled WGS sequence"/>
</dbReference>
<evidence type="ECO:0000256" key="7">
    <source>
        <dbReference type="SAM" id="Phobius"/>
    </source>
</evidence>
<dbReference type="Pfam" id="PF00230">
    <property type="entry name" value="MIP"/>
    <property type="match status" value="1"/>
</dbReference>
<keyword evidence="5 7" id="KW-0472">Membrane</keyword>
<keyword evidence="9" id="KW-1185">Reference proteome</keyword>
<dbReference type="GO" id="GO:0015267">
    <property type="term" value="F:channel activity"/>
    <property type="evidence" value="ECO:0007669"/>
    <property type="project" value="InterPro"/>
</dbReference>
<reference evidence="8 9" key="1">
    <citation type="submission" date="2019-04" db="EMBL/GenBank/DDBJ databases">
        <authorList>
            <person name="Li Y."/>
            <person name="Wang J."/>
        </authorList>
    </citation>
    <scope>NUCLEOTIDE SEQUENCE [LARGE SCALE GENOMIC DNA]</scope>
    <source>
        <strain evidence="8 9">DSM 14668</strain>
    </source>
</reference>
<feature type="transmembrane region" description="Helical" evidence="7">
    <location>
        <begin position="150"/>
        <end position="167"/>
    </location>
</feature>
<proteinExistence type="inferred from homology"/>
<evidence type="ECO:0000256" key="3">
    <source>
        <dbReference type="ARBA" id="ARBA00022692"/>
    </source>
</evidence>
<dbReference type="RefSeq" id="WP_136928297.1">
    <property type="nucleotide sequence ID" value="NZ_SSMQ01000006.1"/>
</dbReference>
<feature type="transmembrane region" description="Helical" evidence="7">
    <location>
        <begin position="89"/>
        <end position="109"/>
    </location>
</feature>
<evidence type="ECO:0000256" key="5">
    <source>
        <dbReference type="ARBA" id="ARBA00023136"/>
    </source>
</evidence>
<evidence type="ECO:0000256" key="2">
    <source>
        <dbReference type="ARBA" id="ARBA00022448"/>
    </source>
</evidence>
<accession>A0A4U1JGR3</accession>
<dbReference type="GO" id="GO:0016020">
    <property type="term" value="C:membrane"/>
    <property type="evidence" value="ECO:0007669"/>
    <property type="project" value="UniProtKB-SubCell"/>
</dbReference>
<dbReference type="InterPro" id="IPR000425">
    <property type="entry name" value="MIP"/>
</dbReference>
<feature type="transmembrane region" description="Helical" evidence="7">
    <location>
        <begin position="40"/>
        <end position="60"/>
    </location>
</feature>
<comment type="similarity">
    <text evidence="6">Belongs to the MIP/aquaporin (TC 1.A.8) family.</text>
</comment>
<keyword evidence="3 6" id="KW-0812">Transmembrane</keyword>
<keyword evidence="2 6" id="KW-0813">Transport</keyword>